<dbReference type="GO" id="GO:0005886">
    <property type="term" value="C:plasma membrane"/>
    <property type="evidence" value="ECO:0007669"/>
    <property type="project" value="UniProtKB-SubCell"/>
</dbReference>
<feature type="transmembrane region" description="Helical" evidence="21">
    <location>
        <begin position="465"/>
        <end position="487"/>
    </location>
</feature>
<reference evidence="25" key="1">
    <citation type="journal article" date="2016" name="Nat. Genet.">
        <title>The genome sequences of Arachis duranensis and Arachis ipaensis, the diploid ancestors of cultivated peanut.</title>
        <authorList>
            <person name="Bertioli D.J."/>
            <person name="Cannon S.B."/>
            <person name="Froenicke L."/>
            <person name="Huang G."/>
            <person name="Farmer A.D."/>
            <person name="Cannon E.K."/>
            <person name="Liu X."/>
            <person name="Gao D."/>
            <person name="Clevenger J."/>
            <person name="Dash S."/>
            <person name="Ren L."/>
            <person name="Moretzsohn M.C."/>
            <person name="Shirasawa K."/>
            <person name="Huang W."/>
            <person name="Vidigal B."/>
            <person name="Abernathy B."/>
            <person name="Chu Y."/>
            <person name="Niederhuth C.E."/>
            <person name="Umale P."/>
            <person name="Araujo A.C."/>
            <person name="Kozik A."/>
            <person name="Kim K.D."/>
            <person name="Burow M.D."/>
            <person name="Varshney R.K."/>
            <person name="Wang X."/>
            <person name="Zhang X."/>
            <person name="Barkley N."/>
            <person name="Guimaraes P.M."/>
            <person name="Isobe S."/>
            <person name="Guo B."/>
            <person name="Liao B."/>
            <person name="Stalker H.T."/>
            <person name="Schmitz R.J."/>
            <person name="Scheffler B.E."/>
            <person name="Leal-Bertioli S.C."/>
            <person name="Xun X."/>
            <person name="Jackson S.A."/>
            <person name="Michelmore R."/>
            <person name="Ozias-Akins P."/>
        </authorList>
    </citation>
    <scope>NUCLEOTIDE SEQUENCE [LARGE SCALE GENOMIC DNA]</scope>
    <source>
        <strain evidence="25">cv. V14167</strain>
    </source>
</reference>
<dbReference type="PROSITE" id="PS50948">
    <property type="entry name" value="PAN"/>
    <property type="match status" value="1"/>
</dbReference>
<evidence type="ECO:0000256" key="18">
    <source>
        <dbReference type="ARBA" id="ARBA00047899"/>
    </source>
</evidence>
<keyword evidence="11 20" id="KW-0418">Kinase</keyword>
<name>A0A9C6TI56_ARADU</name>
<protein>
    <recommendedName>
        <fullName evidence="20">Receptor-like serine/threonine-protein kinase</fullName>
        <ecNumber evidence="20">2.7.11.1</ecNumber>
    </recommendedName>
</protein>
<keyword evidence="13 21" id="KW-1133">Transmembrane helix</keyword>
<evidence type="ECO:0000256" key="14">
    <source>
        <dbReference type="ARBA" id="ARBA00023136"/>
    </source>
</evidence>
<dbReference type="GO" id="GO:0030246">
    <property type="term" value="F:carbohydrate binding"/>
    <property type="evidence" value="ECO:0007669"/>
    <property type="project" value="UniProtKB-KW"/>
</dbReference>
<feature type="domain" description="Bulb-type lectin" evidence="23">
    <location>
        <begin position="39"/>
        <end position="165"/>
    </location>
</feature>
<dbReference type="Proteomes" id="UP000515211">
    <property type="component" value="Chromosome 3"/>
</dbReference>
<feature type="domain" description="Protein kinase" evidence="22">
    <location>
        <begin position="523"/>
        <end position="800"/>
    </location>
</feature>
<dbReference type="Pfam" id="PF01453">
    <property type="entry name" value="B_lectin"/>
    <property type="match status" value="1"/>
</dbReference>
<organism evidence="25 26">
    <name type="scientific">Arachis duranensis</name>
    <name type="common">Wild peanut</name>
    <dbReference type="NCBI Taxonomy" id="130453"/>
    <lineage>
        <taxon>Eukaryota</taxon>
        <taxon>Viridiplantae</taxon>
        <taxon>Streptophyta</taxon>
        <taxon>Embryophyta</taxon>
        <taxon>Tracheophyta</taxon>
        <taxon>Spermatophyta</taxon>
        <taxon>Magnoliopsida</taxon>
        <taxon>eudicotyledons</taxon>
        <taxon>Gunneridae</taxon>
        <taxon>Pentapetalae</taxon>
        <taxon>rosids</taxon>
        <taxon>fabids</taxon>
        <taxon>Fabales</taxon>
        <taxon>Fabaceae</taxon>
        <taxon>Papilionoideae</taxon>
        <taxon>50 kb inversion clade</taxon>
        <taxon>dalbergioids sensu lato</taxon>
        <taxon>Dalbergieae</taxon>
        <taxon>Pterocarpus clade</taxon>
        <taxon>Arachis</taxon>
    </lineage>
</organism>
<evidence type="ECO:0000313" key="25">
    <source>
        <dbReference type="Proteomes" id="UP000515211"/>
    </source>
</evidence>
<dbReference type="Gene3D" id="1.10.510.10">
    <property type="entry name" value="Transferase(Phosphotransferase) domain 1"/>
    <property type="match status" value="1"/>
</dbReference>
<dbReference type="Pfam" id="PF07714">
    <property type="entry name" value="PK_Tyr_Ser-Thr"/>
    <property type="match status" value="1"/>
</dbReference>
<evidence type="ECO:0000256" key="7">
    <source>
        <dbReference type="ARBA" id="ARBA00022692"/>
    </source>
</evidence>
<dbReference type="FunFam" id="1.10.510.10:FF:000060">
    <property type="entry name" value="G-type lectin S-receptor-like serine/threonine-protein kinase"/>
    <property type="match status" value="1"/>
</dbReference>
<keyword evidence="4" id="KW-0245">EGF-like domain</keyword>
<keyword evidence="12 20" id="KW-0067">ATP-binding</keyword>
<proteinExistence type="inferred from homology"/>
<evidence type="ECO:0000313" key="26">
    <source>
        <dbReference type="RefSeq" id="XP_052114591.1"/>
    </source>
</evidence>
<keyword evidence="2" id="KW-1003">Cell membrane</keyword>
<dbReference type="SMART" id="SM00220">
    <property type="entry name" value="S_TKc"/>
    <property type="match status" value="1"/>
</dbReference>
<dbReference type="SUPFAM" id="SSF56112">
    <property type="entry name" value="Protein kinase-like (PK-like)"/>
    <property type="match status" value="1"/>
</dbReference>
<dbReference type="GO" id="GO:0005524">
    <property type="term" value="F:ATP binding"/>
    <property type="evidence" value="ECO:0007669"/>
    <property type="project" value="UniProtKB-KW"/>
</dbReference>
<dbReference type="RefSeq" id="XP_052114591.1">
    <property type="nucleotide sequence ID" value="XM_052258631.1"/>
</dbReference>
<dbReference type="GO" id="GO:0004674">
    <property type="term" value="F:protein serine/threonine kinase activity"/>
    <property type="evidence" value="ECO:0007669"/>
    <property type="project" value="UniProtKB-KW"/>
</dbReference>
<dbReference type="PIRSF" id="PIRSF000641">
    <property type="entry name" value="SRK"/>
    <property type="match status" value="1"/>
</dbReference>
<dbReference type="SMART" id="SM00473">
    <property type="entry name" value="PAN_AP"/>
    <property type="match status" value="1"/>
</dbReference>
<evidence type="ECO:0000256" key="17">
    <source>
        <dbReference type="ARBA" id="ARBA00023180"/>
    </source>
</evidence>
<dbReference type="AlphaFoldDB" id="A0A9C6TI56"/>
<feature type="domain" description="Apple" evidence="24">
    <location>
        <begin position="366"/>
        <end position="447"/>
    </location>
</feature>
<reference evidence="26" key="2">
    <citation type="submission" date="2025-08" db="UniProtKB">
        <authorList>
            <consortium name="RefSeq"/>
        </authorList>
    </citation>
    <scope>IDENTIFICATION</scope>
    <source>
        <tissue evidence="26">Whole plant</tissue>
    </source>
</reference>
<comment type="subcellular location">
    <subcellularLocation>
        <location evidence="1">Cell membrane</location>
        <topology evidence="1">Single-pass type I membrane protein</topology>
    </subcellularLocation>
</comment>
<keyword evidence="7 21" id="KW-0812">Transmembrane</keyword>
<evidence type="ECO:0000256" key="12">
    <source>
        <dbReference type="ARBA" id="ARBA00022840"/>
    </source>
</evidence>
<dbReference type="Gene3D" id="3.30.200.20">
    <property type="entry name" value="Phosphorylase Kinase, domain 1"/>
    <property type="match status" value="1"/>
</dbReference>
<evidence type="ECO:0000256" key="21">
    <source>
        <dbReference type="SAM" id="Phobius"/>
    </source>
</evidence>
<dbReference type="GO" id="GO:0048544">
    <property type="term" value="P:recognition of pollen"/>
    <property type="evidence" value="ECO:0007669"/>
    <property type="project" value="InterPro"/>
</dbReference>
<dbReference type="InterPro" id="IPR001245">
    <property type="entry name" value="Ser-Thr/Tyr_kinase_cat_dom"/>
</dbReference>
<comment type="catalytic activity">
    <reaction evidence="18 20">
        <text>L-threonyl-[protein] + ATP = O-phospho-L-threonyl-[protein] + ADP + H(+)</text>
        <dbReference type="Rhea" id="RHEA:46608"/>
        <dbReference type="Rhea" id="RHEA-COMP:11060"/>
        <dbReference type="Rhea" id="RHEA-COMP:11605"/>
        <dbReference type="ChEBI" id="CHEBI:15378"/>
        <dbReference type="ChEBI" id="CHEBI:30013"/>
        <dbReference type="ChEBI" id="CHEBI:30616"/>
        <dbReference type="ChEBI" id="CHEBI:61977"/>
        <dbReference type="ChEBI" id="CHEBI:456216"/>
        <dbReference type="EC" id="2.7.11.1"/>
    </reaction>
</comment>
<dbReference type="CDD" id="cd00028">
    <property type="entry name" value="B_lectin"/>
    <property type="match status" value="1"/>
</dbReference>
<dbReference type="InterPro" id="IPR000719">
    <property type="entry name" value="Prot_kinase_dom"/>
</dbReference>
<dbReference type="InterPro" id="IPR001480">
    <property type="entry name" value="Bulb-type_lectin_dom"/>
</dbReference>
<comment type="catalytic activity">
    <reaction evidence="19 20">
        <text>L-seryl-[protein] + ATP = O-phospho-L-seryl-[protein] + ADP + H(+)</text>
        <dbReference type="Rhea" id="RHEA:17989"/>
        <dbReference type="Rhea" id="RHEA-COMP:9863"/>
        <dbReference type="Rhea" id="RHEA-COMP:11604"/>
        <dbReference type="ChEBI" id="CHEBI:15378"/>
        <dbReference type="ChEBI" id="CHEBI:29999"/>
        <dbReference type="ChEBI" id="CHEBI:30616"/>
        <dbReference type="ChEBI" id="CHEBI:83421"/>
        <dbReference type="ChEBI" id="CHEBI:456216"/>
        <dbReference type="EC" id="2.7.11.1"/>
    </reaction>
</comment>
<dbReference type="PROSITE" id="PS50927">
    <property type="entry name" value="BULB_LECTIN"/>
    <property type="match status" value="1"/>
</dbReference>
<keyword evidence="3 20" id="KW-0723">Serine/threonine-protein kinase</keyword>
<evidence type="ECO:0000259" key="23">
    <source>
        <dbReference type="PROSITE" id="PS50927"/>
    </source>
</evidence>
<dbReference type="FunFam" id="3.30.200.20:FF:000330">
    <property type="entry name" value="G-type lectin S-receptor-like serine/threonine-protein kinase At4g03230"/>
    <property type="match status" value="1"/>
</dbReference>
<dbReference type="CDD" id="cd14066">
    <property type="entry name" value="STKc_IRAK"/>
    <property type="match status" value="1"/>
</dbReference>
<dbReference type="Pfam" id="PF08276">
    <property type="entry name" value="PAN_2"/>
    <property type="match status" value="1"/>
</dbReference>
<keyword evidence="10 20" id="KW-0547">Nucleotide-binding</keyword>
<dbReference type="Gene3D" id="3.50.4.10">
    <property type="entry name" value="Hepatocyte Growth Factor"/>
    <property type="match status" value="1"/>
</dbReference>
<dbReference type="PANTHER" id="PTHR32444:SF183">
    <property type="entry name" value="APPLE DOMAIN-CONTAINING PROTEIN"/>
    <property type="match status" value="1"/>
</dbReference>
<keyword evidence="16" id="KW-0675">Receptor</keyword>
<dbReference type="InterPro" id="IPR024171">
    <property type="entry name" value="SRK-like_kinase"/>
</dbReference>
<keyword evidence="14 21" id="KW-0472">Membrane</keyword>
<dbReference type="Pfam" id="PF00954">
    <property type="entry name" value="S_locus_glycop"/>
    <property type="match status" value="1"/>
</dbReference>
<dbReference type="PROSITE" id="PS50011">
    <property type="entry name" value="PROTEIN_KINASE_DOM"/>
    <property type="match status" value="1"/>
</dbReference>
<gene>
    <name evidence="26" type="primary">LOC107478331</name>
</gene>
<evidence type="ECO:0000256" key="9">
    <source>
        <dbReference type="ARBA" id="ARBA00022734"/>
    </source>
</evidence>
<dbReference type="InterPro" id="IPR011009">
    <property type="entry name" value="Kinase-like_dom_sf"/>
</dbReference>
<dbReference type="InterPro" id="IPR008271">
    <property type="entry name" value="Ser/Thr_kinase_AS"/>
</dbReference>
<dbReference type="CDD" id="cd01098">
    <property type="entry name" value="PAN_AP_plant"/>
    <property type="match status" value="1"/>
</dbReference>
<evidence type="ECO:0000256" key="20">
    <source>
        <dbReference type="PIRNR" id="PIRNR000641"/>
    </source>
</evidence>
<keyword evidence="15" id="KW-1015">Disulfide bond</keyword>
<dbReference type="Gene3D" id="2.90.10.10">
    <property type="entry name" value="Bulb-type lectin domain"/>
    <property type="match status" value="1"/>
</dbReference>
<evidence type="ECO:0000256" key="2">
    <source>
        <dbReference type="ARBA" id="ARBA00022475"/>
    </source>
</evidence>
<evidence type="ECO:0000256" key="10">
    <source>
        <dbReference type="ARBA" id="ARBA00022741"/>
    </source>
</evidence>
<dbReference type="FunFam" id="3.50.4.10:FF:000002">
    <property type="entry name" value="G-type lectin S-receptor-like serine/threonine-protein kinase"/>
    <property type="match status" value="1"/>
</dbReference>
<dbReference type="InterPro" id="IPR036426">
    <property type="entry name" value="Bulb-type_lectin_dom_sf"/>
</dbReference>
<evidence type="ECO:0000259" key="22">
    <source>
        <dbReference type="PROSITE" id="PS50011"/>
    </source>
</evidence>
<evidence type="ECO:0000256" key="5">
    <source>
        <dbReference type="ARBA" id="ARBA00022553"/>
    </source>
</evidence>
<dbReference type="InterPro" id="IPR003609">
    <property type="entry name" value="Pan_app"/>
</dbReference>
<accession>A0A9C6TI56</accession>
<evidence type="ECO:0000256" key="15">
    <source>
        <dbReference type="ARBA" id="ARBA00023157"/>
    </source>
</evidence>
<keyword evidence="5" id="KW-0597">Phosphoprotein</keyword>
<evidence type="ECO:0000256" key="8">
    <source>
        <dbReference type="ARBA" id="ARBA00022729"/>
    </source>
</evidence>
<evidence type="ECO:0000256" key="3">
    <source>
        <dbReference type="ARBA" id="ARBA00022527"/>
    </source>
</evidence>
<evidence type="ECO:0000259" key="24">
    <source>
        <dbReference type="PROSITE" id="PS50948"/>
    </source>
</evidence>
<keyword evidence="6 20" id="KW-0808">Transferase</keyword>
<keyword evidence="17" id="KW-0325">Glycoprotein</keyword>
<evidence type="ECO:0000256" key="16">
    <source>
        <dbReference type="ARBA" id="ARBA00023170"/>
    </source>
</evidence>
<keyword evidence="8" id="KW-0732">Signal</keyword>
<dbReference type="GeneID" id="107478331"/>
<sequence length="841" mass="94837">MTNLFPQVEKITTIRKFSSYLLLIIWFFLVSCVRTSTSTDRLGTGQSMRDGETLVSVDGSFELGFFSPKSSTSRYLGVWYRDASRNPTVVWVANRERPLQSTSGLLKFSDKGILQLLNDANTSIVWSSNISSSLQASNNLTAQLLDSGNLVVKYQHAMLHSQQDAAEDFFLWQSFDYPSDTLMPGMKLGLNLVTSLNRFLSCWKSSNDPGIGEYSLKIKPRGYPQLVQMKGSVIVTRAGPWNGLSFSGYPYAMNIYSIDFVVNDKEIYYQVTMSDRSLFSIYRTITSGTGNVLVWTSQIRNQVKNTPTELVDQCEMYAFCGSNSICYMDGNAPTCECLKAYVSKFPKQWNMSDWSSGCVRKTLLDCNNTDGFLRYRDMKLPDTSSSTYNKTMNLEECRQSCLKNCSCTAYANMDIRNGGSGCLLWFDHLIDMRMFTKGGQDLYIKVPASELAAANGHGNMKNKNVGIIVGSVIFGLIACAGTMSMIIKKKGVARNICKKKHSWKDIDLPIFDFSVIAKATGNFASNKKLGEGGFGPVYKGILQDGREVAVKRLSKRSTQGLEELKNEVALIAKLQHRNLVKLLGCCIQESEKILIYEFMPNRSLDQFIFDETGRKLLDWLKRFNIISGIARGLFYLHQDSILRIIHRDLKTSNILLDGNFNPKISDFGLARTFLDDQVEENTNRIAGTYGYIPPEYAVRGQFSMKSDVFSYGVIVLELISGKKNREFSNSENDLNLLGYAWKLWINERPLELLDEVLREWCNPTEVIRCIQVGLLCVQQRPEDRPNMLSVVLMLNGEKWLPQPKFPAFYVDCAGTPKEESLSANYVKFSANEVSITMLDAR</sequence>
<dbReference type="PROSITE" id="PS00108">
    <property type="entry name" value="PROTEIN_KINASE_ST"/>
    <property type="match status" value="1"/>
</dbReference>
<evidence type="ECO:0000256" key="13">
    <source>
        <dbReference type="ARBA" id="ARBA00022989"/>
    </source>
</evidence>
<keyword evidence="25" id="KW-1185">Reference proteome</keyword>
<dbReference type="PANTHER" id="PTHR32444">
    <property type="entry name" value="BULB-TYPE LECTIN DOMAIN-CONTAINING PROTEIN"/>
    <property type="match status" value="1"/>
</dbReference>
<evidence type="ECO:0000256" key="11">
    <source>
        <dbReference type="ARBA" id="ARBA00022777"/>
    </source>
</evidence>
<evidence type="ECO:0000256" key="6">
    <source>
        <dbReference type="ARBA" id="ARBA00022679"/>
    </source>
</evidence>
<evidence type="ECO:0000256" key="19">
    <source>
        <dbReference type="ARBA" id="ARBA00048679"/>
    </source>
</evidence>
<keyword evidence="9" id="KW-0430">Lectin</keyword>
<evidence type="ECO:0000256" key="1">
    <source>
        <dbReference type="ARBA" id="ARBA00004251"/>
    </source>
</evidence>
<comment type="similarity">
    <text evidence="20">Belongs to the protein kinase superfamily. Ser/Thr protein kinase family.</text>
</comment>
<dbReference type="SUPFAM" id="SSF51110">
    <property type="entry name" value="alpha-D-mannose-specific plant lectins"/>
    <property type="match status" value="1"/>
</dbReference>
<dbReference type="FunFam" id="2.90.10.10:FF:000005">
    <property type="entry name" value="G-type lectin S-receptor-like serine/threonine-protein kinase"/>
    <property type="match status" value="1"/>
</dbReference>
<dbReference type="InterPro" id="IPR000858">
    <property type="entry name" value="S_locus_glycoprot_dom"/>
</dbReference>
<dbReference type="EC" id="2.7.11.1" evidence="20"/>
<dbReference type="SMART" id="SM00108">
    <property type="entry name" value="B_lectin"/>
    <property type="match status" value="1"/>
</dbReference>
<evidence type="ECO:0000256" key="4">
    <source>
        <dbReference type="ARBA" id="ARBA00022536"/>
    </source>
</evidence>